<organism evidence="2 3">
    <name type="scientific">Paenibacillus enshidis</name>
    <dbReference type="NCBI Taxonomy" id="1458439"/>
    <lineage>
        <taxon>Bacteria</taxon>
        <taxon>Bacillati</taxon>
        <taxon>Bacillota</taxon>
        <taxon>Bacilli</taxon>
        <taxon>Bacillales</taxon>
        <taxon>Paenibacillaceae</taxon>
        <taxon>Paenibacillus</taxon>
    </lineage>
</organism>
<keyword evidence="3" id="KW-1185">Reference proteome</keyword>
<proteinExistence type="predicted"/>
<reference evidence="2 3" key="1">
    <citation type="submission" date="2024-09" db="EMBL/GenBank/DDBJ databases">
        <title>Paenibacillus zeirhizospherea sp. nov., isolated from surface of the maize (Zea mays) roots in a horticulture field, Hungary.</title>
        <authorList>
            <person name="Marton D."/>
            <person name="Farkas M."/>
            <person name="Bedics A."/>
            <person name="Toth E."/>
            <person name="Tancsics A."/>
            <person name="Boka K."/>
            <person name="Maroti G."/>
            <person name="Kriszt B."/>
            <person name="Cserhati M."/>
        </authorList>
    </citation>
    <scope>NUCLEOTIDE SEQUENCE [LARGE SCALE GENOMIC DNA]</scope>
    <source>
        <strain evidence="2 3">KCTC 33519</strain>
    </source>
</reference>
<dbReference type="EMBL" id="JBHHMI010000002">
    <property type="protein sequence ID" value="MFB5265681.1"/>
    <property type="molecule type" value="Genomic_DNA"/>
</dbReference>
<evidence type="ECO:0000313" key="2">
    <source>
        <dbReference type="EMBL" id="MFB5265681.1"/>
    </source>
</evidence>
<dbReference type="RefSeq" id="WP_375353184.1">
    <property type="nucleotide sequence ID" value="NZ_JBHHMI010000002.1"/>
</dbReference>
<name>A0ABV5ANC5_9BACL</name>
<evidence type="ECO:0000313" key="3">
    <source>
        <dbReference type="Proteomes" id="UP001580346"/>
    </source>
</evidence>
<protein>
    <submittedName>
        <fullName evidence="2">Uncharacterized protein</fullName>
    </submittedName>
</protein>
<dbReference type="Proteomes" id="UP001580346">
    <property type="component" value="Unassembled WGS sequence"/>
</dbReference>
<accession>A0ABV5ANC5</accession>
<gene>
    <name evidence="2" type="ORF">ACE41H_02615</name>
</gene>
<evidence type="ECO:0000256" key="1">
    <source>
        <dbReference type="SAM" id="MobiDB-lite"/>
    </source>
</evidence>
<feature type="region of interest" description="Disordered" evidence="1">
    <location>
        <begin position="35"/>
        <end position="60"/>
    </location>
</feature>
<comment type="caution">
    <text evidence="2">The sequence shown here is derived from an EMBL/GenBank/DDBJ whole genome shotgun (WGS) entry which is preliminary data.</text>
</comment>
<sequence>MNSIHKEEQEYPGLNEPFFDFFLYYLPEFSYMEENGEEGKKSSKKRKKQANHLPIPEKIQ</sequence>